<evidence type="ECO:0000313" key="2">
    <source>
        <dbReference type="Proteomes" id="UP000013827"/>
    </source>
</evidence>
<dbReference type="Proteomes" id="UP000013827">
    <property type="component" value="Unassembled WGS sequence"/>
</dbReference>
<protein>
    <submittedName>
        <fullName evidence="1">Uncharacterized protein</fullName>
    </submittedName>
</protein>
<dbReference type="EnsemblProtists" id="EOD04932">
    <property type="protein sequence ID" value="EOD04932"/>
    <property type="gene ID" value="EMIHUDRAFT_250363"/>
</dbReference>
<name>A0A0D3I0Z7_EMIH1</name>
<dbReference type="RefSeq" id="XP_005757361.1">
    <property type="nucleotide sequence ID" value="XM_005757304.1"/>
</dbReference>
<proteinExistence type="predicted"/>
<sequence length="591" mass="65894">MCSFSDELEELNACRCQATLPGELYAFLKGWLRWGSEPSPDISFDYDHEVRSRVRAGISIAHRFSRVGAAGSCLPWERAPSVVAALQEELGLGDEAILSHVVECPFILSLSWELHMAPSLVLLQTWVPECNDDAATTRAWVCSRGFSLTDSSSVEEIPRRLSTRLLALAVVSSAGVAPSAEEISRLIDEFGVTEPDPMIAAYWRLSEEEKALQRHLRLNFDQMMVMRRLSSPTGLAHYFTPSMERATIASLEALRSDLELGTAEFSFFVVRMPALVEAHLERDERSWLFHRVQRLGFTYVGGRGGQVYYEYFGNHAQLGKLVVAVADVLARGVGIWSDILYREDHFLPRYSRFNERQDSCLDAGDGHLNPTEADLARYTTTMGQMISVSSGDKLVPHLDDLFDDALSRYDHGMLVPHASGYRPIFDGSLSPFEAAYFATSDLAQSVFTAHRRRNAGEVRPLVMIDLENVGNAVQLLPQLHAMDGIEVRAYVADTHPLRAKATHRVPVGLSKRSKKLFDAVDIRMVFDAGQYANMNPDAKTNILVVSKDNFANTTAVVVNPADATVHATDLIRKLPRFWAQQLGVHKLIDLQ</sequence>
<evidence type="ECO:0000313" key="1">
    <source>
        <dbReference type="EnsemblProtists" id="EOD04932"/>
    </source>
</evidence>
<reference evidence="2" key="1">
    <citation type="journal article" date="2013" name="Nature">
        <title>Pan genome of the phytoplankton Emiliania underpins its global distribution.</title>
        <authorList>
            <person name="Read B.A."/>
            <person name="Kegel J."/>
            <person name="Klute M.J."/>
            <person name="Kuo A."/>
            <person name="Lefebvre S.C."/>
            <person name="Maumus F."/>
            <person name="Mayer C."/>
            <person name="Miller J."/>
            <person name="Monier A."/>
            <person name="Salamov A."/>
            <person name="Young J."/>
            <person name="Aguilar M."/>
            <person name="Claverie J.M."/>
            <person name="Frickenhaus S."/>
            <person name="Gonzalez K."/>
            <person name="Herman E.K."/>
            <person name="Lin Y.C."/>
            <person name="Napier J."/>
            <person name="Ogata H."/>
            <person name="Sarno A.F."/>
            <person name="Shmutz J."/>
            <person name="Schroeder D."/>
            <person name="de Vargas C."/>
            <person name="Verret F."/>
            <person name="von Dassow P."/>
            <person name="Valentin K."/>
            <person name="Van de Peer Y."/>
            <person name="Wheeler G."/>
            <person name="Dacks J.B."/>
            <person name="Delwiche C.F."/>
            <person name="Dyhrman S.T."/>
            <person name="Glockner G."/>
            <person name="John U."/>
            <person name="Richards T."/>
            <person name="Worden A.Z."/>
            <person name="Zhang X."/>
            <person name="Grigoriev I.V."/>
            <person name="Allen A.E."/>
            <person name="Bidle K."/>
            <person name="Borodovsky M."/>
            <person name="Bowler C."/>
            <person name="Brownlee C."/>
            <person name="Cock J.M."/>
            <person name="Elias M."/>
            <person name="Gladyshev V.N."/>
            <person name="Groth M."/>
            <person name="Guda C."/>
            <person name="Hadaegh A."/>
            <person name="Iglesias-Rodriguez M.D."/>
            <person name="Jenkins J."/>
            <person name="Jones B.M."/>
            <person name="Lawson T."/>
            <person name="Leese F."/>
            <person name="Lindquist E."/>
            <person name="Lobanov A."/>
            <person name="Lomsadze A."/>
            <person name="Malik S.B."/>
            <person name="Marsh M.E."/>
            <person name="Mackinder L."/>
            <person name="Mock T."/>
            <person name="Mueller-Roeber B."/>
            <person name="Pagarete A."/>
            <person name="Parker M."/>
            <person name="Probert I."/>
            <person name="Quesneville H."/>
            <person name="Raines C."/>
            <person name="Rensing S.A."/>
            <person name="Riano-Pachon D.M."/>
            <person name="Richier S."/>
            <person name="Rokitta S."/>
            <person name="Shiraiwa Y."/>
            <person name="Soanes D.M."/>
            <person name="van der Giezen M."/>
            <person name="Wahlund T.M."/>
            <person name="Williams B."/>
            <person name="Wilson W."/>
            <person name="Wolfe G."/>
            <person name="Wurch L.L."/>
        </authorList>
    </citation>
    <scope>NUCLEOTIDE SEQUENCE</scope>
</reference>
<dbReference type="GeneID" id="17251083"/>
<dbReference type="PaxDb" id="2903-EOD04932"/>
<dbReference type="KEGG" id="ehx:EMIHUDRAFT_250363"/>
<reference evidence="1" key="2">
    <citation type="submission" date="2024-10" db="UniProtKB">
        <authorList>
            <consortium name="EnsemblProtists"/>
        </authorList>
    </citation>
    <scope>IDENTIFICATION</scope>
</reference>
<keyword evidence="2" id="KW-1185">Reference proteome</keyword>
<organism evidence="1 2">
    <name type="scientific">Emiliania huxleyi (strain CCMP1516)</name>
    <dbReference type="NCBI Taxonomy" id="280463"/>
    <lineage>
        <taxon>Eukaryota</taxon>
        <taxon>Haptista</taxon>
        <taxon>Haptophyta</taxon>
        <taxon>Prymnesiophyceae</taxon>
        <taxon>Isochrysidales</taxon>
        <taxon>Noelaerhabdaceae</taxon>
        <taxon>Emiliania</taxon>
    </lineage>
</organism>
<dbReference type="AlphaFoldDB" id="A0A0D3I0Z7"/>
<accession>A0A0D3I0Z7</accession>
<dbReference type="HOGENOM" id="CLU_461883_0_0_1"/>